<sequence length="160" mass="18334">MLVKTNWAAFLEQMKIMGYVCERMYLNKRVQYFKKQGVVVLSLYLHNYLDVFKRNFMLVVMALVLLAITFFVWAGVPFFIIGSFVADFTSNFVIIYFCISLSGGFLFSLYFVPFNLKIAKNIASIKNFSVAVAFVYLQTGWILVSSSIFGTVLILMNVLC</sequence>
<dbReference type="EMBL" id="JBHRSA010000053">
    <property type="protein sequence ID" value="MFC3041464.1"/>
    <property type="molecule type" value="Genomic_DNA"/>
</dbReference>
<keyword evidence="1" id="KW-1133">Transmembrane helix</keyword>
<gene>
    <name evidence="2" type="ORF">ACFOGI_14545</name>
</gene>
<evidence type="ECO:0000313" key="2">
    <source>
        <dbReference type="EMBL" id="MFC3041464.1"/>
    </source>
</evidence>
<reference evidence="3" key="1">
    <citation type="journal article" date="2019" name="Int. J. Syst. Evol. Microbiol.">
        <title>The Global Catalogue of Microorganisms (GCM) 10K type strain sequencing project: providing services to taxonomists for standard genome sequencing and annotation.</title>
        <authorList>
            <consortium name="The Broad Institute Genomics Platform"/>
            <consortium name="The Broad Institute Genome Sequencing Center for Infectious Disease"/>
            <person name="Wu L."/>
            <person name="Ma J."/>
        </authorList>
    </citation>
    <scope>NUCLEOTIDE SEQUENCE [LARGE SCALE GENOMIC DNA]</scope>
    <source>
        <strain evidence="3">KCTC 13128</strain>
    </source>
</reference>
<proteinExistence type="predicted"/>
<evidence type="ECO:0000256" key="1">
    <source>
        <dbReference type="SAM" id="Phobius"/>
    </source>
</evidence>
<keyword evidence="1" id="KW-0472">Membrane</keyword>
<name>A0ABV7CY85_9BACI</name>
<feature type="transmembrane region" description="Helical" evidence="1">
    <location>
        <begin position="93"/>
        <end position="116"/>
    </location>
</feature>
<keyword evidence="3" id="KW-1185">Reference proteome</keyword>
<dbReference type="RefSeq" id="WP_390274073.1">
    <property type="nucleotide sequence ID" value="NZ_JBHRSA010000053.1"/>
</dbReference>
<feature type="transmembrane region" description="Helical" evidence="1">
    <location>
        <begin position="128"/>
        <end position="156"/>
    </location>
</feature>
<feature type="transmembrane region" description="Helical" evidence="1">
    <location>
        <begin position="56"/>
        <end position="81"/>
    </location>
</feature>
<organism evidence="2 3">
    <name type="scientific">Virgibacillus xinjiangensis</name>
    <dbReference type="NCBI Taxonomy" id="393090"/>
    <lineage>
        <taxon>Bacteria</taxon>
        <taxon>Bacillati</taxon>
        <taxon>Bacillota</taxon>
        <taxon>Bacilli</taxon>
        <taxon>Bacillales</taxon>
        <taxon>Bacillaceae</taxon>
        <taxon>Virgibacillus</taxon>
    </lineage>
</organism>
<keyword evidence="1" id="KW-0812">Transmembrane</keyword>
<comment type="caution">
    <text evidence="2">The sequence shown here is derived from an EMBL/GenBank/DDBJ whole genome shotgun (WGS) entry which is preliminary data.</text>
</comment>
<dbReference type="Proteomes" id="UP001595279">
    <property type="component" value="Unassembled WGS sequence"/>
</dbReference>
<accession>A0ABV7CY85</accession>
<evidence type="ECO:0000313" key="3">
    <source>
        <dbReference type="Proteomes" id="UP001595279"/>
    </source>
</evidence>
<protein>
    <submittedName>
        <fullName evidence="2">Uncharacterized protein</fullName>
    </submittedName>
</protein>